<evidence type="ECO:0000256" key="2">
    <source>
        <dbReference type="ARBA" id="ARBA00022737"/>
    </source>
</evidence>
<dbReference type="InterPro" id="IPR036322">
    <property type="entry name" value="WD40_repeat_dom_sf"/>
</dbReference>
<feature type="repeat" description="WD" evidence="3">
    <location>
        <begin position="689"/>
        <end position="730"/>
    </location>
</feature>
<comment type="caution">
    <text evidence="5">The sequence shown here is derived from an EMBL/GenBank/DDBJ whole genome shotgun (WGS) entry which is preliminary data.</text>
</comment>
<evidence type="ECO:0000256" key="1">
    <source>
        <dbReference type="ARBA" id="ARBA00022574"/>
    </source>
</evidence>
<gene>
    <name evidence="5" type="ORF">PHLCEN_2v8736</name>
</gene>
<dbReference type="PANTHER" id="PTHR19848:SF8">
    <property type="entry name" value="F-BOX AND WD REPEAT DOMAIN CONTAINING 7"/>
    <property type="match status" value="1"/>
</dbReference>
<proteinExistence type="predicted"/>
<dbReference type="PANTHER" id="PTHR19848">
    <property type="entry name" value="WD40 REPEAT PROTEIN"/>
    <property type="match status" value="1"/>
</dbReference>
<dbReference type="Proteomes" id="UP000186601">
    <property type="component" value="Unassembled WGS sequence"/>
</dbReference>
<dbReference type="PROSITE" id="PS50082">
    <property type="entry name" value="WD_REPEATS_2"/>
    <property type="match status" value="7"/>
</dbReference>
<feature type="repeat" description="WD" evidence="3">
    <location>
        <begin position="647"/>
        <end position="675"/>
    </location>
</feature>
<dbReference type="Gene3D" id="2.130.10.10">
    <property type="entry name" value="YVTN repeat-like/Quinoprotein amine dehydrogenase"/>
    <property type="match status" value="3"/>
</dbReference>
<organism evidence="5 6">
    <name type="scientific">Hermanssonia centrifuga</name>
    <dbReference type="NCBI Taxonomy" id="98765"/>
    <lineage>
        <taxon>Eukaryota</taxon>
        <taxon>Fungi</taxon>
        <taxon>Dikarya</taxon>
        <taxon>Basidiomycota</taxon>
        <taxon>Agaricomycotina</taxon>
        <taxon>Agaricomycetes</taxon>
        <taxon>Polyporales</taxon>
        <taxon>Meruliaceae</taxon>
        <taxon>Hermanssonia</taxon>
    </lineage>
</organism>
<evidence type="ECO:0000313" key="5">
    <source>
        <dbReference type="EMBL" id="PSR75995.1"/>
    </source>
</evidence>
<dbReference type="InterPro" id="IPR019775">
    <property type="entry name" value="WD40_repeat_CS"/>
</dbReference>
<dbReference type="SMART" id="SM00320">
    <property type="entry name" value="WD40"/>
    <property type="match status" value="8"/>
</dbReference>
<dbReference type="SUPFAM" id="SSF50978">
    <property type="entry name" value="WD40 repeat-like"/>
    <property type="match status" value="1"/>
</dbReference>
<feature type="repeat" description="WD" evidence="3">
    <location>
        <begin position="479"/>
        <end position="513"/>
    </location>
</feature>
<dbReference type="OrthoDB" id="538223at2759"/>
<feature type="compositionally biased region" description="Low complexity" evidence="4">
    <location>
        <begin position="239"/>
        <end position="250"/>
    </location>
</feature>
<dbReference type="PROSITE" id="PS50294">
    <property type="entry name" value="WD_REPEATS_REGION"/>
    <property type="match status" value="6"/>
</dbReference>
<keyword evidence="6" id="KW-1185">Reference proteome</keyword>
<dbReference type="EMBL" id="MLYV02000868">
    <property type="protein sequence ID" value="PSR75995.1"/>
    <property type="molecule type" value="Genomic_DNA"/>
</dbReference>
<accession>A0A2R6NSU7</accession>
<dbReference type="InterPro" id="IPR020472">
    <property type="entry name" value="WD40_PAC1"/>
</dbReference>
<dbReference type="CDD" id="cd00200">
    <property type="entry name" value="WD40"/>
    <property type="match status" value="1"/>
</dbReference>
<evidence type="ECO:0000256" key="4">
    <source>
        <dbReference type="SAM" id="MobiDB-lite"/>
    </source>
</evidence>
<keyword evidence="1 3" id="KW-0853">WD repeat</keyword>
<feature type="repeat" description="WD" evidence="3">
    <location>
        <begin position="605"/>
        <end position="646"/>
    </location>
</feature>
<dbReference type="Pfam" id="PF00400">
    <property type="entry name" value="WD40"/>
    <property type="match status" value="8"/>
</dbReference>
<feature type="repeat" description="WD" evidence="3">
    <location>
        <begin position="437"/>
        <end position="478"/>
    </location>
</feature>
<protein>
    <submittedName>
        <fullName evidence="5">Uncharacterized protein</fullName>
    </submittedName>
</protein>
<keyword evidence="2" id="KW-0677">Repeat</keyword>
<feature type="repeat" description="WD" evidence="3">
    <location>
        <begin position="731"/>
        <end position="765"/>
    </location>
</feature>
<sequence length="772" mass="84333">MQCASVYAEQLGMSRRGLPLWYPEPQNGEVEIGDVGLLHDGGFHRFFNVLFESEHPSNTVYGVPEHFQPLRAGMLPKTVRDPELDAGLLTSKSVKATQIQLSAEGGAAGGSAGVAWSFQSSKSQGALLVLKYPAKKETILPNRGFTRYMRQNYKSWHHFATEILGLECEAEDIVLVHGWTKAASWTVAAFQSEARAQAIRLNGNINLMAGVGLEVAVIDKSDVIYEQRSGPQPTSAARGPGSSTSSISPPRDQCIFLSTYRWKSRFLLPRHIVANAGPSELPDPDHDNPSEQSLYTEGQIEAQSGSLSYNSHYEALFQYILENSDAEYAIISDQDIADLYEGEDQPEDLGAYLRDRRPEIDVHDSVGTLSIKASIRRSRLREAALLTPDSLDSFTTDHPRLSEFADSGTVENGRLVLGCEASDAAPTDWPHFVLVDKQHEANSVTSIAIAQHGPYLASGSEDCSVRLWNLESSKMENIFEGHEETVWAVAFSPNGNRLVSVSADSKGIIWDMNDIWSHQIAVLDGHDGEVVTVTYSPNGALIATGSLDCTARIWNADDGAPLFTLNHALSVMVIGFSPDGNHFMTCADATARIWDPYTGNCQHVLAEHAGSIWSISFSPDSERVVTGSEDTTARVWSVLTGDELVILREHTGGIWCVAFSPDGKEVASGSYDGAIAACDSFTGERHCLIEERPSVVNALAYSSDGNYIASGSSDGFVKVWEIPSGEFIAEFQGHKDKVKAVKWSSDDKDIASLSDDGSIRVWSFRDTLRLIY</sequence>
<evidence type="ECO:0000256" key="3">
    <source>
        <dbReference type="PROSITE-ProRule" id="PRU00221"/>
    </source>
</evidence>
<name>A0A2R6NSU7_9APHY</name>
<dbReference type="InterPro" id="IPR001680">
    <property type="entry name" value="WD40_rpt"/>
</dbReference>
<dbReference type="STRING" id="98765.A0A2R6NSU7"/>
<dbReference type="PRINTS" id="PR00320">
    <property type="entry name" value="GPROTEINBRPT"/>
</dbReference>
<dbReference type="PROSITE" id="PS00678">
    <property type="entry name" value="WD_REPEATS_1"/>
    <property type="match status" value="2"/>
</dbReference>
<feature type="repeat" description="WD" evidence="3">
    <location>
        <begin position="523"/>
        <end position="564"/>
    </location>
</feature>
<dbReference type="AlphaFoldDB" id="A0A2R6NSU7"/>
<evidence type="ECO:0000313" key="6">
    <source>
        <dbReference type="Proteomes" id="UP000186601"/>
    </source>
</evidence>
<feature type="region of interest" description="Disordered" evidence="4">
    <location>
        <begin position="228"/>
        <end position="250"/>
    </location>
</feature>
<reference evidence="5 6" key="1">
    <citation type="submission" date="2018-02" db="EMBL/GenBank/DDBJ databases">
        <title>Genome sequence of the basidiomycete white-rot fungus Phlebia centrifuga.</title>
        <authorList>
            <person name="Granchi Z."/>
            <person name="Peng M."/>
            <person name="de Vries R.P."/>
            <person name="Hilden K."/>
            <person name="Makela M.R."/>
            <person name="Grigoriev I."/>
            <person name="Riley R."/>
        </authorList>
    </citation>
    <scope>NUCLEOTIDE SEQUENCE [LARGE SCALE GENOMIC DNA]</scope>
    <source>
        <strain evidence="5 6">FBCC195</strain>
    </source>
</reference>
<dbReference type="InterPro" id="IPR015943">
    <property type="entry name" value="WD40/YVTN_repeat-like_dom_sf"/>
</dbReference>